<dbReference type="Proteomes" id="UP000678276">
    <property type="component" value="Unassembled WGS sequence"/>
</dbReference>
<evidence type="ECO:0000256" key="1">
    <source>
        <dbReference type="ARBA" id="ARBA00006295"/>
    </source>
</evidence>
<keyword evidence="5" id="KW-1185">Reference proteome</keyword>
<feature type="region of interest" description="Disordered" evidence="2">
    <location>
        <begin position="1"/>
        <end position="45"/>
    </location>
</feature>
<dbReference type="EMBL" id="JAGJCF010000026">
    <property type="protein sequence ID" value="MBP0618171.1"/>
    <property type="molecule type" value="Genomic_DNA"/>
</dbReference>
<evidence type="ECO:0000259" key="3">
    <source>
        <dbReference type="SMART" id="SM00470"/>
    </source>
</evidence>
<dbReference type="InterPro" id="IPR017819">
    <property type="entry name" value="Plasmid_partition_RepB"/>
</dbReference>
<dbReference type="PANTHER" id="PTHR33375:SF1">
    <property type="entry name" value="CHROMOSOME-PARTITIONING PROTEIN PARB-RELATED"/>
    <property type="match status" value="1"/>
</dbReference>
<dbReference type="CDD" id="cd16405">
    <property type="entry name" value="RepB_like_N"/>
    <property type="match status" value="1"/>
</dbReference>
<name>A0ABS4BPK9_9HYPH</name>
<protein>
    <submittedName>
        <fullName evidence="4">Plasmid partitioning protein RepB</fullName>
    </submittedName>
</protein>
<sequence>MSKASERAKRMKAMFSEAPSAPDETSQPPARSAPAGAVRSLESSLSRIEQENEALRRRIAEEHHVVDLDPQMIEASFVQDRLVAIEADTGFGELIDSIREHGQQVPILVRAHPKTQGRYQIAYGHRRWRACAHLGRSVRAIVTDLSDEEMVVALGKENTERKDLTFIEQALFASELKRRNYKRETIAAALSLPPTNVSKLTKLAEAVPREIIEAIGPAPKIGRPRWEALAKVIEQSGVASALASMTALIEAADWIDLDSNARFARFYKNYAATPREPGERLFKGQGVTVLQNGSDSSATFRISDPNDTGLVAHLRDALPGLVEAYLQKTGSNRRR</sequence>
<dbReference type="InterPro" id="IPR011111">
    <property type="entry name" value="Plasmid_RepB"/>
</dbReference>
<gene>
    <name evidence="4" type="primary">repB</name>
    <name evidence="4" type="ORF">J6595_21535</name>
</gene>
<comment type="similarity">
    <text evidence="1">Belongs to the ParB family.</text>
</comment>
<dbReference type="RefSeq" id="WP_209597653.1">
    <property type="nucleotide sequence ID" value="NZ_JAGJCF010000026.1"/>
</dbReference>
<dbReference type="InterPro" id="IPR003115">
    <property type="entry name" value="ParB_N"/>
</dbReference>
<dbReference type="Pfam" id="PF07506">
    <property type="entry name" value="RepB"/>
    <property type="match status" value="1"/>
</dbReference>
<evidence type="ECO:0000313" key="4">
    <source>
        <dbReference type="EMBL" id="MBP0618171.1"/>
    </source>
</evidence>
<evidence type="ECO:0000256" key="2">
    <source>
        <dbReference type="SAM" id="MobiDB-lite"/>
    </source>
</evidence>
<dbReference type="InterPro" id="IPR037972">
    <property type="entry name" value="RepB_N"/>
</dbReference>
<organism evidence="4 5">
    <name type="scientific">Jiella mangrovi</name>
    <dbReference type="NCBI Taxonomy" id="2821407"/>
    <lineage>
        <taxon>Bacteria</taxon>
        <taxon>Pseudomonadati</taxon>
        <taxon>Pseudomonadota</taxon>
        <taxon>Alphaproteobacteria</taxon>
        <taxon>Hyphomicrobiales</taxon>
        <taxon>Aurantimonadaceae</taxon>
        <taxon>Jiella</taxon>
    </lineage>
</organism>
<dbReference type="InterPro" id="IPR050336">
    <property type="entry name" value="Chromosome_partition/occlusion"/>
</dbReference>
<reference evidence="4 5" key="1">
    <citation type="submission" date="2021-04" db="EMBL/GenBank/DDBJ databases">
        <title>Whole genome sequence of Jiella sp. KSK16Y-1.</title>
        <authorList>
            <person name="Tuo L."/>
        </authorList>
    </citation>
    <scope>NUCLEOTIDE SEQUENCE [LARGE SCALE GENOMIC DNA]</scope>
    <source>
        <strain evidence="4 5">KSK16Y-1</strain>
    </source>
</reference>
<dbReference type="SUPFAM" id="SSF110849">
    <property type="entry name" value="ParB/Sulfiredoxin"/>
    <property type="match status" value="1"/>
</dbReference>
<dbReference type="Gene3D" id="1.10.10.2830">
    <property type="match status" value="1"/>
</dbReference>
<dbReference type="InterPro" id="IPR036086">
    <property type="entry name" value="ParB/Sulfiredoxin_sf"/>
</dbReference>
<accession>A0ABS4BPK9</accession>
<dbReference type="Pfam" id="PF02195">
    <property type="entry name" value="ParB_N"/>
    <property type="match status" value="1"/>
</dbReference>
<dbReference type="SMART" id="SM00470">
    <property type="entry name" value="ParB"/>
    <property type="match status" value="1"/>
</dbReference>
<dbReference type="PANTHER" id="PTHR33375">
    <property type="entry name" value="CHROMOSOME-PARTITIONING PROTEIN PARB-RELATED"/>
    <property type="match status" value="1"/>
</dbReference>
<dbReference type="InterPro" id="IPR004437">
    <property type="entry name" value="ParB/RepB/Spo0J"/>
</dbReference>
<proteinExistence type="inferred from homology"/>
<feature type="domain" description="ParB-like N-terminal" evidence="3">
    <location>
        <begin position="66"/>
        <end position="159"/>
    </location>
</feature>
<comment type="caution">
    <text evidence="4">The sequence shown here is derived from an EMBL/GenBank/DDBJ whole genome shotgun (WGS) entry which is preliminary data.</text>
</comment>
<dbReference type="Gene3D" id="3.90.1530.30">
    <property type="match status" value="1"/>
</dbReference>
<evidence type="ECO:0000313" key="5">
    <source>
        <dbReference type="Proteomes" id="UP000678276"/>
    </source>
</evidence>
<dbReference type="NCBIfam" id="TIGR00180">
    <property type="entry name" value="parB_part"/>
    <property type="match status" value="1"/>
</dbReference>
<dbReference type="SUPFAM" id="SSF109709">
    <property type="entry name" value="KorB DNA-binding domain-like"/>
    <property type="match status" value="1"/>
</dbReference>
<dbReference type="NCBIfam" id="TIGR03454">
    <property type="entry name" value="partition_RepB"/>
    <property type="match status" value="1"/>
</dbReference>